<keyword evidence="2" id="KW-1133">Transmembrane helix</keyword>
<feature type="transmembrane region" description="Helical" evidence="2">
    <location>
        <begin position="67"/>
        <end position="93"/>
    </location>
</feature>
<comment type="caution">
    <text evidence="3">The sequence shown here is derived from an EMBL/GenBank/DDBJ whole genome shotgun (WGS) entry which is preliminary data.</text>
</comment>
<feature type="transmembrane region" description="Helical" evidence="2">
    <location>
        <begin position="184"/>
        <end position="205"/>
    </location>
</feature>
<comment type="similarity">
    <text evidence="1">Belongs to the multi antimicrobial extrusion (MATE) (TC 2.A.66.1) family.</text>
</comment>
<evidence type="ECO:0000313" key="3">
    <source>
        <dbReference type="EMBL" id="KAK8965389.1"/>
    </source>
</evidence>
<protein>
    <submittedName>
        <fullName evidence="3">Protein TRANSPARENT TESTA 12</fullName>
    </submittedName>
</protein>
<dbReference type="PANTHER" id="PTHR11206">
    <property type="entry name" value="MULTIDRUG RESISTANCE PROTEIN"/>
    <property type="match status" value="1"/>
</dbReference>
<keyword evidence="4" id="KW-1185">Reference proteome</keyword>
<feature type="transmembrane region" description="Helical" evidence="2">
    <location>
        <begin position="154"/>
        <end position="177"/>
    </location>
</feature>
<dbReference type="Pfam" id="PF01554">
    <property type="entry name" value="MatE"/>
    <property type="match status" value="1"/>
</dbReference>
<evidence type="ECO:0000256" key="2">
    <source>
        <dbReference type="SAM" id="Phobius"/>
    </source>
</evidence>
<evidence type="ECO:0000313" key="4">
    <source>
        <dbReference type="Proteomes" id="UP001412067"/>
    </source>
</evidence>
<keyword evidence="2" id="KW-0812">Transmembrane</keyword>
<evidence type="ECO:0000256" key="1">
    <source>
        <dbReference type="ARBA" id="ARBA00010199"/>
    </source>
</evidence>
<dbReference type="InterPro" id="IPR002528">
    <property type="entry name" value="MATE_fam"/>
</dbReference>
<name>A0ABR2MP91_9ASPA</name>
<feature type="transmembrane region" description="Helical" evidence="2">
    <location>
        <begin position="113"/>
        <end position="134"/>
    </location>
</feature>
<feature type="transmembrane region" description="Helical" evidence="2">
    <location>
        <begin position="42"/>
        <end position="61"/>
    </location>
</feature>
<dbReference type="Proteomes" id="UP001412067">
    <property type="component" value="Unassembled WGS sequence"/>
</dbReference>
<dbReference type="EMBL" id="JBBWWR010000006">
    <property type="protein sequence ID" value="KAK8965389.1"/>
    <property type="molecule type" value="Genomic_DNA"/>
</dbReference>
<gene>
    <name evidence="3" type="primary">TT12</name>
    <name evidence="3" type="ORF">KSP40_PGU019980</name>
</gene>
<proteinExistence type="inferred from homology"/>
<reference evidence="3 4" key="1">
    <citation type="journal article" date="2022" name="Nat. Plants">
        <title>Genomes of leafy and leafless Platanthera orchids illuminate the evolution of mycoheterotrophy.</title>
        <authorList>
            <person name="Li M.H."/>
            <person name="Liu K.W."/>
            <person name="Li Z."/>
            <person name="Lu H.C."/>
            <person name="Ye Q.L."/>
            <person name="Zhang D."/>
            <person name="Wang J.Y."/>
            <person name="Li Y.F."/>
            <person name="Zhong Z.M."/>
            <person name="Liu X."/>
            <person name="Yu X."/>
            <person name="Liu D.K."/>
            <person name="Tu X.D."/>
            <person name="Liu B."/>
            <person name="Hao Y."/>
            <person name="Liao X.Y."/>
            <person name="Jiang Y.T."/>
            <person name="Sun W.H."/>
            <person name="Chen J."/>
            <person name="Chen Y.Q."/>
            <person name="Ai Y."/>
            <person name="Zhai J.W."/>
            <person name="Wu S.S."/>
            <person name="Zhou Z."/>
            <person name="Hsiao Y.Y."/>
            <person name="Wu W.L."/>
            <person name="Chen Y.Y."/>
            <person name="Lin Y.F."/>
            <person name="Hsu J.L."/>
            <person name="Li C.Y."/>
            <person name="Wang Z.W."/>
            <person name="Zhao X."/>
            <person name="Zhong W.Y."/>
            <person name="Ma X.K."/>
            <person name="Ma L."/>
            <person name="Huang J."/>
            <person name="Chen G.Z."/>
            <person name="Huang M.Z."/>
            <person name="Huang L."/>
            <person name="Peng D.H."/>
            <person name="Luo Y.B."/>
            <person name="Zou S.Q."/>
            <person name="Chen S.P."/>
            <person name="Lan S."/>
            <person name="Tsai W.C."/>
            <person name="Van de Peer Y."/>
            <person name="Liu Z.J."/>
        </authorList>
    </citation>
    <scope>NUCLEOTIDE SEQUENCE [LARGE SCALE GENOMIC DNA]</scope>
    <source>
        <strain evidence="3">Lor288</strain>
    </source>
</reference>
<feature type="transmembrane region" description="Helical" evidence="2">
    <location>
        <begin position="6"/>
        <end position="30"/>
    </location>
</feature>
<accession>A0ABR2MP91</accession>
<organism evidence="3 4">
    <name type="scientific">Platanthera guangdongensis</name>
    <dbReference type="NCBI Taxonomy" id="2320717"/>
    <lineage>
        <taxon>Eukaryota</taxon>
        <taxon>Viridiplantae</taxon>
        <taxon>Streptophyta</taxon>
        <taxon>Embryophyta</taxon>
        <taxon>Tracheophyta</taxon>
        <taxon>Spermatophyta</taxon>
        <taxon>Magnoliopsida</taxon>
        <taxon>Liliopsida</taxon>
        <taxon>Asparagales</taxon>
        <taxon>Orchidaceae</taxon>
        <taxon>Orchidoideae</taxon>
        <taxon>Orchideae</taxon>
        <taxon>Orchidinae</taxon>
        <taxon>Platanthera</taxon>
    </lineage>
</organism>
<keyword evidence="2" id="KW-0472">Membrane</keyword>
<sequence>MQRSWIILLTTCIFFLPIYIFATPILRMFGEDEAIAVHAGRFSLYMLEYWNLMFLIIMVGLLKNAQIAVAAISICINLHGWEIMIFIGFNAAISVRVSNELGARRTRAAKFSVLIVPLTTGLIGLIFFTTMMALRKVYAIPFTNNPEVVRVVAHLILVFCSTLLSDSVGPVVAGVAVGAGCPALVAYINLGCYYVVGIPLGYLLAFKLDLGVEVVINL</sequence>